<dbReference type="Pfam" id="PF00589">
    <property type="entry name" value="Phage_integrase"/>
    <property type="match status" value="1"/>
</dbReference>
<dbReference type="Proteomes" id="UP000072003">
    <property type="component" value="Unassembled WGS sequence"/>
</dbReference>
<dbReference type="EMBL" id="FIGJ01000034">
    <property type="protein sequence ID" value="CYV06284.1"/>
    <property type="molecule type" value="Genomic_DNA"/>
</dbReference>
<organism evidence="3 5">
    <name type="scientific">Streptococcus suis</name>
    <dbReference type="NCBI Taxonomy" id="1307"/>
    <lineage>
        <taxon>Bacteria</taxon>
        <taxon>Bacillati</taxon>
        <taxon>Bacillota</taxon>
        <taxon>Bacilli</taxon>
        <taxon>Lactobacillales</taxon>
        <taxon>Streptococcaceae</taxon>
        <taxon>Streptococcus</taxon>
    </lineage>
</organism>
<evidence type="ECO:0000259" key="2">
    <source>
        <dbReference type="PROSITE" id="PS51898"/>
    </source>
</evidence>
<accession>A0A0Z8CJU4</accession>
<feature type="domain" description="Tyr recombinase" evidence="2">
    <location>
        <begin position="3"/>
        <end position="182"/>
    </location>
</feature>
<dbReference type="GO" id="GO:0003677">
    <property type="term" value="F:DNA binding"/>
    <property type="evidence" value="ECO:0007669"/>
    <property type="project" value="InterPro"/>
</dbReference>
<evidence type="ECO:0000313" key="5">
    <source>
        <dbReference type="Proteomes" id="UP000072003"/>
    </source>
</evidence>
<dbReference type="EMBL" id="FIFN01000019">
    <property type="protein sequence ID" value="CYU26677.1"/>
    <property type="molecule type" value="Genomic_DNA"/>
</dbReference>
<proteinExistence type="predicted"/>
<dbReference type="PROSITE" id="PS51898">
    <property type="entry name" value="TYR_RECOMBINASE"/>
    <property type="match status" value="1"/>
</dbReference>
<gene>
    <name evidence="4" type="ORF">ERS132394_02174</name>
    <name evidence="3" type="ORF">ERS132462_01707</name>
</gene>
<sequence>MKSVEPIRDKDDIERMKDFMESWNQRNFLLFVFGLNSGLRISDIVKLKVREVLDTHVVIIEQKTGKPKQFYINDYLRKQIDKYIKVKGLKPYDYLFESNKRDKDGKKRPIGREQAWKILNKCAKTCGLKRIGTHSLRKSFGYHMYKKDQNVALLMEIFNHASPDITLRYIGINQDEKDKAMAGFSL</sequence>
<dbReference type="PANTHER" id="PTHR30349:SF82">
    <property type="entry name" value="INTEGRASE_RECOMBINASE YOEC-RELATED"/>
    <property type="match status" value="1"/>
</dbReference>
<dbReference type="GO" id="GO:0015074">
    <property type="term" value="P:DNA integration"/>
    <property type="evidence" value="ECO:0007669"/>
    <property type="project" value="InterPro"/>
</dbReference>
<dbReference type="InterPro" id="IPR013762">
    <property type="entry name" value="Integrase-like_cat_sf"/>
</dbReference>
<keyword evidence="1" id="KW-0233">DNA recombination</keyword>
<reference evidence="5 6" key="1">
    <citation type="submission" date="2016-02" db="EMBL/GenBank/DDBJ databases">
        <authorList>
            <consortium name="Pathogen Informatics"/>
        </authorList>
    </citation>
    <scope>NUCLEOTIDE SEQUENCE [LARGE SCALE GENOMIC DNA]</scope>
    <source>
        <strain evidence="3 5">LSS100</strain>
        <strain evidence="4 6">LSS32</strain>
    </source>
</reference>
<name>A0A0Z8CJU4_STRSU</name>
<dbReference type="AlphaFoldDB" id="A0A0Z8CJU4"/>
<evidence type="ECO:0000313" key="3">
    <source>
        <dbReference type="EMBL" id="CYU26677.1"/>
    </source>
</evidence>
<dbReference type="Gene3D" id="1.10.443.10">
    <property type="entry name" value="Intergrase catalytic core"/>
    <property type="match status" value="1"/>
</dbReference>
<dbReference type="Proteomes" id="UP000072618">
    <property type="component" value="Unassembled WGS sequence"/>
</dbReference>
<evidence type="ECO:0000256" key="1">
    <source>
        <dbReference type="ARBA" id="ARBA00023172"/>
    </source>
</evidence>
<dbReference type="PANTHER" id="PTHR30349">
    <property type="entry name" value="PHAGE INTEGRASE-RELATED"/>
    <property type="match status" value="1"/>
</dbReference>
<evidence type="ECO:0000313" key="6">
    <source>
        <dbReference type="Proteomes" id="UP000072618"/>
    </source>
</evidence>
<dbReference type="RefSeq" id="WP_044670341.1">
    <property type="nucleotide sequence ID" value="NZ_CEDC01000003.1"/>
</dbReference>
<protein>
    <submittedName>
        <fullName evidence="3">Recombinase-phage associated</fullName>
    </submittedName>
</protein>
<dbReference type="SUPFAM" id="SSF56349">
    <property type="entry name" value="DNA breaking-rejoining enzymes"/>
    <property type="match status" value="1"/>
</dbReference>
<dbReference type="InterPro" id="IPR011010">
    <property type="entry name" value="DNA_brk_join_enz"/>
</dbReference>
<dbReference type="InterPro" id="IPR050090">
    <property type="entry name" value="Tyrosine_recombinase_XerCD"/>
</dbReference>
<dbReference type="CDD" id="cd01192">
    <property type="entry name" value="INT_C_like_3"/>
    <property type="match status" value="1"/>
</dbReference>
<dbReference type="InterPro" id="IPR002104">
    <property type="entry name" value="Integrase_catalytic"/>
</dbReference>
<evidence type="ECO:0000313" key="4">
    <source>
        <dbReference type="EMBL" id="CYV06284.1"/>
    </source>
</evidence>
<dbReference type="GO" id="GO:0006310">
    <property type="term" value="P:DNA recombination"/>
    <property type="evidence" value="ECO:0007669"/>
    <property type="project" value="UniProtKB-KW"/>
</dbReference>